<dbReference type="PANTHER" id="PTHR43253">
    <property type="entry name" value="TRICORN PROTEASE HOMOLOG 2-RELATED"/>
    <property type="match status" value="1"/>
</dbReference>
<evidence type="ECO:0000256" key="9">
    <source>
        <dbReference type="PIRSR" id="PIRSR036421-3"/>
    </source>
</evidence>
<dbReference type="InterPro" id="IPR001478">
    <property type="entry name" value="PDZ"/>
</dbReference>
<dbReference type="InterPro" id="IPR024958">
    <property type="entry name" value="GRASP_PDZ"/>
</dbReference>
<dbReference type="EC" id="3.4.21.-" evidence="7"/>
<feature type="compositionally biased region" description="Low complexity" evidence="10">
    <location>
        <begin position="590"/>
        <end position="600"/>
    </location>
</feature>
<evidence type="ECO:0000256" key="1">
    <source>
        <dbReference type="ARBA" id="ARBA00004496"/>
    </source>
</evidence>
<dbReference type="InterPro" id="IPR011659">
    <property type="entry name" value="WD40"/>
</dbReference>
<dbReference type="SUPFAM" id="SSF50156">
    <property type="entry name" value="PDZ domain-like"/>
    <property type="match status" value="1"/>
</dbReference>
<sequence>MSNLRNSIYQSASLVSITKLINNLIHFPMYTSTKALLRSALLLALAVPALAQAQPAPPTPKFAFAEPSLSPDGAEVAFVSGGDIWTVPSAGGEARLLVSHPDNESRPLYSPDGKYIAFVSSRTGNGDVYLLTLETGATKRLTYDDGAEVLNAWSRDGKMIYFQSTSKDIAGMNDIYRVSVNGGTPMAITADRYANEFYGVPSPDGKTLAFSARGIASNQWWRKGHSHLDESEIWLFHTDAKKAGTAYERLTEGGAKELWPMWSADGKTLIYVSDRTQGQNLWTLPLGGKPAMLTSFTNGRVLWPTISYDGKSIVFERDFQLWKYDIGSKQAAPLPVKLRGVAASPAVDRLKLTNQFRELALSPDGRKVAFVAHGEVFAASTKDGGDATRISNSAANESQPVWTPNSRSLVYTSTRDGVSHLYRYDFATRDEIRLTDGSLDDGSPVFSPDGKSLAYVRNGQELRVLDIATKKDRLLKRAYLGRPPFGSNGAVVWSPDGKWIAFASYGAKTFRNISVISAAGGESKPVSFLANTFGGNVTWSPDGKYILFSTTQRTETAQIARIDLVPRSPKFREDQFRDLFNEEVPKTLKPAPTAPAVAKTASRDTSTSALGDTAKLGKSGAPTKIVFEDIRQRLSLLPVGVDVDAHSISKDGKTLLLIATVAGQQNLYTYSLDELGRDQSVARQLTSTAGNKNGAQFSPDGKEIYYLEQGRIQSISLDKREPKPLAVTAEMDVDFGEEKVQVFRQAWDIQSKGFYDSTFHGTDWKAVKAQYEPLAAGARTPDELRRLISLMLGELNASHSGISGPAGSLQTTTGRTGLRFDRDEYESKGKLKITEVIPLSPAALTGTIKAGDYLVGVDDTKITATTNLDQLLENQINRRISLQIASTPDGTPRDVTIRPVNLTTEKGLLYKQWVQQQRQYVEKVSGGRLGYVHMYDMSADALAQLSLDLDADNHAKEGVVVDVRNNNGGFVNAYALDVFTRKGYLTMTSRGLPSAPARTQLGQRALETPTILVTNQHSLSDAEDFTEGYRTLKLGKVVGEPTAGWIIFTSAAQLIDGSNLRLPFSKITDNTGKNMELAPRPVDIAVSRPIGESYTDKNVQLDTAVAELLKELNKAKTSKVSSGK</sequence>
<evidence type="ECO:0000256" key="8">
    <source>
        <dbReference type="PIRSR" id="PIRSR036421-1"/>
    </source>
</evidence>
<feature type="active site" description="Charge relay system" evidence="8">
    <location>
        <position position="799"/>
    </location>
</feature>
<dbReference type="Pfam" id="PF26549">
    <property type="entry name" value="Tricorn_N"/>
    <property type="match status" value="1"/>
</dbReference>
<dbReference type="Pfam" id="PF07676">
    <property type="entry name" value="PD40"/>
    <property type="match status" value="4"/>
</dbReference>
<evidence type="ECO:0000256" key="2">
    <source>
        <dbReference type="ARBA" id="ARBA00008524"/>
    </source>
</evidence>
<feature type="active site" description="Charge relay system" evidence="8">
    <location>
        <position position="1076"/>
    </location>
</feature>
<evidence type="ECO:0000313" key="13">
    <source>
        <dbReference type="Proteomes" id="UP000219452"/>
    </source>
</evidence>
<accession>A0A286GLP9</accession>
<feature type="active site" description="Nucleophile" evidence="8">
    <location>
        <position position="1020"/>
    </location>
</feature>
<dbReference type="InterPro" id="IPR029045">
    <property type="entry name" value="ClpP/crotonase-like_dom_sf"/>
</dbReference>
<keyword evidence="6 7" id="KW-0720">Serine protease</keyword>
<dbReference type="PANTHER" id="PTHR43253:SF1">
    <property type="entry name" value="TRICORN PROTEASE HOMOLOG 2-RELATED"/>
    <property type="match status" value="1"/>
</dbReference>
<feature type="region of interest" description="Disordered" evidence="10">
    <location>
        <begin position="590"/>
        <end position="609"/>
    </location>
</feature>
<dbReference type="InterPro" id="IPR011042">
    <property type="entry name" value="6-blade_b-propeller_TolB-like"/>
</dbReference>
<dbReference type="PROSITE" id="PS50106">
    <property type="entry name" value="PDZ"/>
    <property type="match status" value="1"/>
</dbReference>
<evidence type="ECO:0000256" key="7">
    <source>
        <dbReference type="PIRNR" id="PIRNR036421"/>
    </source>
</evidence>
<feature type="domain" description="PDZ" evidence="11">
    <location>
        <begin position="810"/>
        <end position="866"/>
    </location>
</feature>
<dbReference type="Pfam" id="PF04495">
    <property type="entry name" value="GRASP55_65"/>
    <property type="match status" value="1"/>
</dbReference>
<dbReference type="PIRSF" id="PIRSF036421">
    <property type="entry name" value="Tricorn_protease"/>
    <property type="match status" value="1"/>
</dbReference>
<dbReference type="SMART" id="SM00245">
    <property type="entry name" value="TSPc"/>
    <property type="match status" value="1"/>
</dbReference>
<keyword evidence="4 7" id="KW-0645">Protease</keyword>
<evidence type="ECO:0000256" key="3">
    <source>
        <dbReference type="ARBA" id="ARBA00022490"/>
    </source>
</evidence>
<dbReference type="GO" id="GO:0008236">
    <property type="term" value="F:serine-type peptidase activity"/>
    <property type="evidence" value="ECO:0007669"/>
    <property type="project" value="UniProtKB-UniRule"/>
</dbReference>
<evidence type="ECO:0000259" key="11">
    <source>
        <dbReference type="PROSITE" id="PS50106"/>
    </source>
</evidence>
<dbReference type="Gene3D" id="3.90.226.10">
    <property type="entry name" value="2-enoyl-CoA Hydratase, Chain A, domain 1"/>
    <property type="match status" value="1"/>
</dbReference>
<evidence type="ECO:0000256" key="6">
    <source>
        <dbReference type="ARBA" id="ARBA00022825"/>
    </source>
</evidence>
<dbReference type="Proteomes" id="UP000219452">
    <property type="component" value="Unassembled WGS sequence"/>
</dbReference>
<comment type="function">
    <text evidence="7">Degrades oligopeptides.</text>
</comment>
<evidence type="ECO:0000256" key="5">
    <source>
        <dbReference type="ARBA" id="ARBA00022801"/>
    </source>
</evidence>
<evidence type="ECO:0000256" key="4">
    <source>
        <dbReference type="ARBA" id="ARBA00022670"/>
    </source>
</evidence>
<comment type="similarity">
    <text evidence="2 7">Belongs to the peptidase S41B family.</text>
</comment>
<evidence type="ECO:0000256" key="10">
    <source>
        <dbReference type="SAM" id="MobiDB-lite"/>
    </source>
</evidence>
<dbReference type="Gene3D" id="2.120.10.60">
    <property type="entry name" value="Tricorn protease N-terminal domain"/>
    <property type="match status" value="2"/>
</dbReference>
<dbReference type="SUPFAM" id="SSF75011">
    <property type="entry name" value="3-carboxy-cis,cis-mucoante lactonizing enzyme"/>
    <property type="match status" value="1"/>
</dbReference>
<comment type="subcellular location">
    <subcellularLocation>
        <location evidence="1 7">Cytoplasm</location>
    </subcellularLocation>
</comment>
<feature type="site" description="Transition state stabilizer; via amide nitrogen" evidence="9">
    <location>
        <position position="1021"/>
    </location>
</feature>
<dbReference type="InterPro" id="IPR028204">
    <property type="entry name" value="Tricorn_C1"/>
</dbReference>
<dbReference type="InterPro" id="IPR012393">
    <property type="entry name" value="Tricorn_protease"/>
</dbReference>
<evidence type="ECO:0000313" key="12">
    <source>
        <dbReference type="EMBL" id="SOD96116.1"/>
    </source>
</evidence>
<dbReference type="SUPFAM" id="SSF82171">
    <property type="entry name" value="DPP6 N-terminal domain-like"/>
    <property type="match status" value="1"/>
</dbReference>
<dbReference type="AlphaFoldDB" id="A0A286GLP9"/>
<dbReference type="CDD" id="cd07562">
    <property type="entry name" value="Peptidase_S41_TRI"/>
    <property type="match status" value="1"/>
</dbReference>
<dbReference type="Gene3D" id="2.30.42.10">
    <property type="match status" value="1"/>
</dbReference>
<dbReference type="Gene3D" id="3.30.750.44">
    <property type="match status" value="1"/>
</dbReference>
<keyword evidence="3 7" id="KW-0963">Cytoplasm</keyword>
<organism evidence="12 13">
    <name type="scientific">Spirosoma fluviale</name>
    <dbReference type="NCBI Taxonomy" id="1597977"/>
    <lineage>
        <taxon>Bacteria</taxon>
        <taxon>Pseudomonadati</taxon>
        <taxon>Bacteroidota</taxon>
        <taxon>Cytophagia</taxon>
        <taxon>Cytophagales</taxon>
        <taxon>Cytophagaceae</taxon>
        <taxon>Spirosoma</taxon>
    </lineage>
</organism>
<proteinExistence type="inferred from homology"/>
<dbReference type="SUPFAM" id="SSF52096">
    <property type="entry name" value="ClpP/crotonase"/>
    <property type="match status" value="1"/>
</dbReference>
<dbReference type="InterPro" id="IPR005151">
    <property type="entry name" value="Tail-specific_protease"/>
</dbReference>
<reference evidence="13" key="1">
    <citation type="submission" date="2017-09" db="EMBL/GenBank/DDBJ databases">
        <authorList>
            <person name="Varghese N."/>
            <person name="Submissions S."/>
        </authorList>
    </citation>
    <scope>NUCLEOTIDE SEQUENCE [LARGE SCALE GENOMIC DNA]</scope>
    <source>
        <strain evidence="13">DSM 29961</strain>
    </source>
</reference>
<keyword evidence="5 7" id="KW-0378">Hydrolase</keyword>
<dbReference type="Pfam" id="PF03572">
    <property type="entry name" value="Peptidase_S41"/>
    <property type="match status" value="1"/>
</dbReference>
<keyword evidence="13" id="KW-1185">Reference proteome</keyword>
<dbReference type="Gene3D" id="2.120.10.30">
    <property type="entry name" value="TolB, C-terminal domain"/>
    <property type="match status" value="1"/>
</dbReference>
<dbReference type="SMART" id="SM00228">
    <property type="entry name" value="PDZ"/>
    <property type="match status" value="1"/>
</dbReference>
<protein>
    <recommendedName>
        <fullName evidence="7">Tricorn protease homolog</fullName>
        <ecNumber evidence="7">3.4.21.-</ecNumber>
    </recommendedName>
</protein>
<dbReference type="EMBL" id="OCNH01000005">
    <property type="protein sequence ID" value="SOD96116.1"/>
    <property type="molecule type" value="Genomic_DNA"/>
</dbReference>
<gene>
    <name evidence="12" type="ORF">SAMN06269250_5145</name>
</gene>
<dbReference type="InterPro" id="IPR036034">
    <property type="entry name" value="PDZ_sf"/>
</dbReference>
<name>A0A286GLP9_9BACT</name>
<dbReference type="GO" id="GO:0005737">
    <property type="term" value="C:cytoplasm"/>
    <property type="evidence" value="ECO:0007669"/>
    <property type="project" value="UniProtKB-SubCell"/>
</dbReference>
<dbReference type="GO" id="GO:0006508">
    <property type="term" value="P:proteolysis"/>
    <property type="evidence" value="ECO:0007669"/>
    <property type="project" value="UniProtKB-UniRule"/>
</dbReference>
<dbReference type="Pfam" id="PF14684">
    <property type="entry name" value="Tricorn_C1"/>
    <property type="match status" value="1"/>
</dbReference>